<evidence type="ECO:0000256" key="7">
    <source>
        <dbReference type="ARBA" id="ARBA00023136"/>
    </source>
</evidence>
<accession>A0A1D2VPI7</accession>
<dbReference type="OrthoDB" id="296793at2759"/>
<keyword evidence="5" id="KW-0653">Protein transport</keyword>
<name>A0A1D2VPI7_9ASCO</name>
<feature type="coiled-coil region" evidence="9">
    <location>
        <begin position="689"/>
        <end position="716"/>
    </location>
</feature>
<evidence type="ECO:0000313" key="12">
    <source>
        <dbReference type="EMBL" id="ODV63533.1"/>
    </source>
</evidence>
<evidence type="ECO:0000256" key="9">
    <source>
        <dbReference type="SAM" id="Coils"/>
    </source>
</evidence>
<keyword evidence="9" id="KW-0175">Coiled coil</keyword>
<dbReference type="Pfam" id="PF20671">
    <property type="entry name" value="COG3_C"/>
    <property type="match status" value="1"/>
</dbReference>
<dbReference type="GO" id="GO:0017119">
    <property type="term" value="C:Golgi transport complex"/>
    <property type="evidence" value="ECO:0007669"/>
    <property type="project" value="TreeGrafter"/>
</dbReference>
<evidence type="ECO:0000256" key="5">
    <source>
        <dbReference type="ARBA" id="ARBA00022927"/>
    </source>
</evidence>
<protein>
    <recommendedName>
        <fullName evidence="3">Conserved oligomeric Golgi complex subunit 3</fullName>
    </recommendedName>
    <alternativeName>
        <fullName evidence="8">Component of oligomeric Golgi complex 3</fullName>
    </alternativeName>
</protein>
<dbReference type="InterPro" id="IPR007265">
    <property type="entry name" value="COG_su3"/>
</dbReference>
<comment type="similarity">
    <text evidence="2">Belongs to the COG3 family.</text>
</comment>
<dbReference type="GO" id="GO:0000139">
    <property type="term" value="C:Golgi membrane"/>
    <property type="evidence" value="ECO:0007669"/>
    <property type="project" value="UniProtKB-SubCell"/>
</dbReference>
<evidence type="ECO:0000256" key="8">
    <source>
        <dbReference type="ARBA" id="ARBA00031339"/>
    </source>
</evidence>
<organism evidence="12 13">
    <name type="scientific">Ascoidea rubescens DSM 1968</name>
    <dbReference type="NCBI Taxonomy" id="1344418"/>
    <lineage>
        <taxon>Eukaryota</taxon>
        <taxon>Fungi</taxon>
        <taxon>Dikarya</taxon>
        <taxon>Ascomycota</taxon>
        <taxon>Saccharomycotina</taxon>
        <taxon>Saccharomycetes</taxon>
        <taxon>Ascoideaceae</taxon>
        <taxon>Ascoidea</taxon>
    </lineage>
</organism>
<dbReference type="PANTHER" id="PTHR13302">
    <property type="entry name" value="CONSERVED OLIGOMERIC GOLGI COMPLEX COMPONENT 3"/>
    <property type="match status" value="1"/>
</dbReference>
<comment type="subcellular location">
    <subcellularLocation>
        <location evidence="1">Golgi apparatus membrane</location>
        <topology evidence="1">Peripheral membrane protein</topology>
    </subcellularLocation>
</comment>
<dbReference type="RefSeq" id="XP_020049840.1">
    <property type="nucleotide sequence ID" value="XM_020190047.1"/>
</dbReference>
<dbReference type="STRING" id="1344418.A0A1D2VPI7"/>
<feature type="non-terminal residue" evidence="12">
    <location>
        <position position="1"/>
    </location>
</feature>
<evidence type="ECO:0000256" key="6">
    <source>
        <dbReference type="ARBA" id="ARBA00023034"/>
    </source>
</evidence>
<dbReference type="GO" id="GO:0007030">
    <property type="term" value="P:Golgi organization"/>
    <property type="evidence" value="ECO:0007669"/>
    <property type="project" value="TreeGrafter"/>
</dbReference>
<evidence type="ECO:0000256" key="3">
    <source>
        <dbReference type="ARBA" id="ARBA00020976"/>
    </source>
</evidence>
<evidence type="ECO:0000259" key="10">
    <source>
        <dbReference type="Pfam" id="PF04136"/>
    </source>
</evidence>
<evidence type="ECO:0000256" key="1">
    <source>
        <dbReference type="ARBA" id="ARBA00004395"/>
    </source>
</evidence>
<feature type="domain" description="Conserved oligomeric Golgi complex subunit 3 N-terminal" evidence="10">
    <location>
        <begin position="45"/>
        <end position="188"/>
    </location>
</feature>
<dbReference type="EMBL" id="KV454475">
    <property type="protein sequence ID" value="ODV63533.1"/>
    <property type="molecule type" value="Genomic_DNA"/>
</dbReference>
<evidence type="ECO:0000256" key="4">
    <source>
        <dbReference type="ARBA" id="ARBA00022448"/>
    </source>
</evidence>
<dbReference type="FunCoup" id="A0A1D2VPI7">
    <property type="interactions" value="728"/>
</dbReference>
<dbReference type="Pfam" id="PF04136">
    <property type="entry name" value="COG3_N"/>
    <property type="match status" value="1"/>
</dbReference>
<reference evidence="13" key="1">
    <citation type="submission" date="2016-05" db="EMBL/GenBank/DDBJ databases">
        <title>Comparative genomics of biotechnologically important yeasts.</title>
        <authorList>
            <consortium name="DOE Joint Genome Institute"/>
            <person name="Riley R."/>
            <person name="Haridas S."/>
            <person name="Wolfe K.H."/>
            <person name="Lopes M.R."/>
            <person name="Hittinger C.T."/>
            <person name="Goker M."/>
            <person name="Salamov A."/>
            <person name="Wisecaver J."/>
            <person name="Long T.M."/>
            <person name="Aerts A.L."/>
            <person name="Barry K."/>
            <person name="Choi C."/>
            <person name="Clum A."/>
            <person name="Coughlan A.Y."/>
            <person name="Deshpande S."/>
            <person name="Douglass A.P."/>
            <person name="Hanson S.J."/>
            <person name="Klenk H.-P."/>
            <person name="Labutti K."/>
            <person name="Lapidus A."/>
            <person name="Lindquist E."/>
            <person name="Lipzen A."/>
            <person name="Meier-Kolthoff J.P."/>
            <person name="Ohm R.A."/>
            <person name="Otillar R.P."/>
            <person name="Pangilinan J."/>
            <person name="Peng Y."/>
            <person name="Rokas A."/>
            <person name="Rosa C.A."/>
            <person name="Scheuner C."/>
            <person name="Sibirny A.A."/>
            <person name="Slot J.C."/>
            <person name="Stielow J.B."/>
            <person name="Sun H."/>
            <person name="Kurtzman C.P."/>
            <person name="Blackwell M."/>
            <person name="Grigoriev I.V."/>
            <person name="Jeffries T.W."/>
        </authorList>
    </citation>
    <scope>NUCLEOTIDE SEQUENCE [LARGE SCALE GENOMIC DNA]</scope>
    <source>
        <strain evidence="13">DSM 1968</strain>
    </source>
</reference>
<evidence type="ECO:0000259" key="11">
    <source>
        <dbReference type="Pfam" id="PF20671"/>
    </source>
</evidence>
<dbReference type="GO" id="GO:0006914">
    <property type="term" value="P:autophagy"/>
    <property type="evidence" value="ECO:0007669"/>
    <property type="project" value="TreeGrafter"/>
</dbReference>
<keyword evidence="13" id="KW-1185">Reference proteome</keyword>
<keyword evidence="7" id="KW-0472">Membrane</keyword>
<dbReference type="InterPro" id="IPR048320">
    <property type="entry name" value="COG3_N"/>
</dbReference>
<dbReference type="GO" id="GO:0005801">
    <property type="term" value="C:cis-Golgi network"/>
    <property type="evidence" value="ECO:0007669"/>
    <property type="project" value="InterPro"/>
</dbReference>
<sequence length="756" mass="88666">LDPLTDNQKDKYWSDYFDAFDYDLLTSDDTENELFINENIDFLNFQNNLSFKYQNNLSYLNKSNEILSILNKLTIKYDSIINDTVQFTKKFDVLNDQKSDLSNFINKLNYNIDFLENLGYITRILNTPGSTIVRKQKFKICLEKLDDSLEFVENNPDFRDIDSYKIRFRSGMTKALTLIRNYIINFLKTLYNNLQYQLNNQSNNFNLDLNSNSITQDALLYTKFSSNSDVINDLSNEIIKRIENHQEYNGLLSDCYNQYFSIRSKLISSIISKNSQDLVITKKKFLRFSQSMLSYFVNIIRQEHELFAIFFAFVDDDDNNNNNQKVIKNEEQLTQWLQTLCKPLYDILKNRIYKVIEIKNLCDLIILLQKYYDFTESEDRNFSFGNEPSLEENEFNVDLGPFFQPIIQEAQSRLILRIEVYIDENIVRYKPTLEDLNIGNRKKASVVTTISSSAMNGKKLDFGNNEKNRNLFKGLYPPLSKAITLLSEVYQLVNSNVFDNLAHNIVHACIISLKDSYKIAESHIGKINSKLYLMENLLLLKSQIENFDIQFVHSEPSLDFSGLNSIFNKIKNGEFEIMNNGIVKIFRDSVPKFVNNVYDAKLELQTELRNVVHSFTEDIVEEILKGCIEINDIERDLKGESREKINQNNLQFKENIKSTFLKLKELYSIYINDGQIISFLNDGIQELIIQMYEKYHEELINKANELKLENRKTVLQEVMEVDTLISYISDVSNSIFDEYGYDYDDYNNDDIDEDEM</sequence>
<gene>
    <name evidence="12" type="ORF">ASCRUDRAFT_28412</name>
</gene>
<keyword evidence="4" id="KW-0813">Transport</keyword>
<dbReference type="GO" id="GO:0032258">
    <property type="term" value="P:cytoplasm to vacuole targeting by the Cvt pathway"/>
    <property type="evidence" value="ECO:0007669"/>
    <property type="project" value="TreeGrafter"/>
</dbReference>
<proteinExistence type="inferred from homology"/>
<dbReference type="InParanoid" id="A0A1D2VPI7"/>
<dbReference type="GO" id="GO:0006891">
    <property type="term" value="P:intra-Golgi vesicle-mediated transport"/>
    <property type="evidence" value="ECO:0007669"/>
    <property type="project" value="TreeGrafter"/>
</dbReference>
<dbReference type="InterPro" id="IPR048685">
    <property type="entry name" value="COG3_C"/>
</dbReference>
<feature type="non-terminal residue" evidence="12">
    <location>
        <position position="756"/>
    </location>
</feature>
<evidence type="ECO:0000313" key="13">
    <source>
        <dbReference type="Proteomes" id="UP000095038"/>
    </source>
</evidence>
<dbReference type="GeneID" id="30963683"/>
<dbReference type="Proteomes" id="UP000095038">
    <property type="component" value="Unassembled WGS sequence"/>
</dbReference>
<evidence type="ECO:0000256" key="2">
    <source>
        <dbReference type="ARBA" id="ARBA00009936"/>
    </source>
</evidence>
<keyword evidence="6" id="KW-0333">Golgi apparatus</keyword>
<dbReference type="AlphaFoldDB" id="A0A1D2VPI7"/>
<feature type="domain" description="Conserved oligomeric Golgi complex subunit 3 C-terminal" evidence="11">
    <location>
        <begin position="217"/>
        <end position="562"/>
    </location>
</feature>
<dbReference type="PANTHER" id="PTHR13302:SF8">
    <property type="entry name" value="CONSERVED OLIGOMERIC GOLGI COMPLEX SUBUNIT 3"/>
    <property type="match status" value="1"/>
</dbReference>